<dbReference type="Gene3D" id="1.20.140.10">
    <property type="entry name" value="Butyryl-CoA Dehydrogenase, subunit A, domain 3"/>
    <property type="match status" value="1"/>
</dbReference>
<dbReference type="PANTHER" id="PTHR48083:SF20">
    <property type="entry name" value="LONG-CHAIN SPECIFIC ACYL-COA DEHYDROGENASE, MITOCHONDRIAL"/>
    <property type="match status" value="1"/>
</dbReference>
<evidence type="ECO:0000256" key="7">
    <source>
        <dbReference type="ARBA" id="ARBA00037085"/>
    </source>
</evidence>
<evidence type="ECO:0000259" key="11">
    <source>
        <dbReference type="Pfam" id="PF00441"/>
    </source>
</evidence>
<feature type="domain" description="Acyl-CoA dehydrogenase/oxidase C-terminal" evidence="11">
    <location>
        <begin position="230"/>
        <end position="378"/>
    </location>
</feature>
<keyword evidence="4 10" id="KW-0285">Flavoprotein</keyword>
<dbReference type="PROSITE" id="PS00073">
    <property type="entry name" value="ACYL_COA_DH_2"/>
    <property type="match status" value="1"/>
</dbReference>
<dbReference type="InterPro" id="IPR006091">
    <property type="entry name" value="Acyl-CoA_Oxase/DH_mid-dom"/>
</dbReference>
<sequence length="380" mass="41062">MERDIFDAEHDSFRDLARTFIAKEITPFHGQWEKDGQVSRDVWRAAGTAGLLGTDVPEEYGGGGVTDFRYNAVLTEELARAGASGVGFPLQNDVVAPYLLRLGTDEQKSRWLPGFCSGEIITAIAMTEPGTGSDLQGIQTSARRDGDDWVLGGSKTFITNGVMADLVIVVARTDPDAGSRGFSLLVVERGMPGFERGRRLEKVGLKAQDTAELSFTDVRVPAANVLGEPGTGFVSLMQNLAQERLSIAVGCAAGAAAALDLTLAYTKERTAFGRPVAAFQNTRFELAEIDTEVSVTRAFVDRCISEHVAGRLSVTDAAKAKWWASDVLKRVVDRCVQLHGGYGYMLEYPIAKAFVDSRVQSIFGGTNEIMKEIIGRTLVG</sequence>
<feature type="domain" description="Acyl-CoA oxidase/dehydrogenase middle" evidence="12">
    <location>
        <begin position="123"/>
        <end position="218"/>
    </location>
</feature>
<evidence type="ECO:0000313" key="14">
    <source>
        <dbReference type="EMBL" id="MFD1529561.1"/>
    </source>
</evidence>
<keyword evidence="5 10" id="KW-0274">FAD</keyword>
<keyword evidence="6 10" id="KW-0560">Oxidoreductase</keyword>
<reference evidence="15" key="1">
    <citation type="journal article" date="2019" name="Int. J. Syst. Evol. Microbiol.">
        <title>The Global Catalogue of Microorganisms (GCM) 10K type strain sequencing project: providing services to taxonomists for standard genome sequencing and annotation.</title>
        <authorList>
            <consortium name="The Broad Institute Genomics Platform"/>
            <consortium name="The Broad Institute Genome Sequencing Center for Infectious Disease"/>
            <person name="Wu L."/>
            <person name="Ma J."/>
        </authorList>
    </citation>
    <scope>NUCLEOTIDE SEQUENCE [LARGE SCALE GENOMIC DNA]</scope>
    <source>
        <strain evidence="15">JCM 12165</strain>
    </source>
</reference>
<dbReference type="EMBL" id="JBHUCP010000005">
    <property type="protein sequence ID" value="MFD1529561.1"/>
    <property type="molecule type" value="Genomic_DNA"/>
</dbReference>
<comment type="cofactor">
    <cofactor evidence="1 10">
        <name>FAD</name>
        <dbReference type="ChEBI" id="CHEBI:57692"/>
    </cofactor>
</comment>
<dbReference type="InterPro" id="IPR009100">
    <property type="entry name" value="AcylCoA_DH/oxidase_NM_dom_sf"/>
</dbReference>
<evidence type="ECO:0000256" key="6">
    <source>
        <dbReference type="ARBA" id="ARBA00023002"/>
    </source>
</evidence>
<protein>
    <recommendedName>
        <fullName evidence="8">Acyl-[acyl-carrier-protein] dehydrogenase MbtN</fullName>
    </recommendedName>
    <alternativeName>
        <fullName evidence="9">Mycobactin synthase protein N</fullName>
    </alternativeName>
</protein>
<dbReference type="SUPFAM" id="SSF56645">
    <property type="entry name" value="Acyl-CoA dehydrogenase NM domain-like"/>
    <property type="match status" value="1"/>
</dbReference>
<dbReference type="RefSeq" id="WP_343981595.1">
    <property type="nucleotide sequence ID" value="NZ_BAAAJG010000015.1"/>
</dbReference>
<comment type="function">
    <text evidence="7">Catalyzes the dehydrogenation at the alpha-beta position of ACP-bound acyl chains. This results in the introduction of a double bond in the lipidic chain, which is further transferred to the epsilon-amino group of lysine residue in the mycobactin core by MbtK.</text>
</comment>
<evidence type="ECO:0000256" key="1">
    <source>
        <dbReference type="ARBA" id="ARBA00001974"/>
    </source>
</evidence>
<keyword evidence="15" id="KW-1185">Reference proteome</keyword>
<evidence type="ECO:0000256" key="10">
    <source>
        <dbReference type="RuleBase" id="RU362125"/>
    </source>
</evidence>
<gene>
    <name evidence="14" type="ORF">ACFSCY_08910</name>
</gene>
<evidence type="ECO:0000256" key="3">
    <source>
        <dbReference type="ARBA" id="ARBA00009347"/>
    </source>
</evidence>
<evidence type="ECO:0000313" key="15">
    <source>
        <dbReference type="Proteomes" id="UP001597145"/>
    </source>
</evidence>
<dbReference type="Gene3D" id="2.40.110.10">
    <property type="entry name" value="Butyryl-CoA Dehydrogenase, subunit A, domain 2"/>
    <property type="match status" value="1"/>
</dbReference>
<evidence type="ECO:0000256" key="4">
    <source>
        <dbReference type="ARBA" id="ARBA00022630"/>
    </source>
</evidence>
<dbReference type="InterPro" id="IPR036250">
    <property type="entry name" value="AcylCo_DH-like_C"/>
</dbReference>
<comment type="pathway">
    <text evidence="2">Siderophore biosynthesis; mycobactin biosynthesis.</text>
</comment>
<dbReference type="InterPro" id="IPR013786">
    <property type="entry name" value="AcylCoA_DH/ox_N"/>
</dbReference>
<dbReference type="Pfam" id="PF00441">
    <property type="entry name" value="Acyl-CoA_dh_1"/>
    <property type="match status" value="1"/>
</dbReference>
<dbReference type="Pfam" id="PF02771">
    <property type="entry name" value="Acyl-CoA_dh_N"/>
    <property type="match status" value="1"/>
</dbReference>
<dbReference type="InterPro" id="IPR046373">
    <property type="entry name" value="Acyl-CoA_Oxase/DH_mid-dom_sf"/>
</dbReference>
<evidence type="ECO:0000256" key="9">
    <source>
        <dbReference type="ARBA" id="ARBA00042660"/>
    </source>
</evidence>
<evidence type="ECO:0000256" key="2">
    <source>
        <dbReference type="ARBA" id="ARBA00005102"/>
    </source>
</evidence>
<dbReference type="InterPro" id="IPR009075">
    <property type="entry name" value="AcylCo_DH/oxidase_C"/>
</dbReference>
<accession>A0ABW4FII2</accession>
<dbReference type="InterPro" id="IPR006089">
    <property type="entry name" value="Acyl-CoA_DH_CS"/>
</dbReference>
<evidence type="ECO:0000259" key="13">
    <source>
        <dbReference type="Pfam" id="PF02771"/>
    </source>
</evidence>
<dbReference type="Gene3D" id="1.10.540.10">
    <property type="entry name" value="Acyl-CoA dehydrogenase/oxidase, N-terminal domain"/>
    <property type="match status" value="1"/>
</dbReference>
<evidence type="ECO:0000259" key="12">
    <source>
        <dbReference type="Pfam" id="PF02770"/>
    </source>
</evidence>
<feature type="domain" description="Acyl-CoA dehydrogenase/oxidase N-terminal" evidence="13">
    <location>
        <begin position="8"/>
        <end position="119"/>
    </location>
</feature>
<dbReference type="InterPro" id="IPR037069">
    <property type="entry name" value="AcylCoA_DH/ox_N_sf"/>
</dbReference>
<dbReference type="SUPFAM" id="SSF47203">
    <property type="entry name" value="Acyl-CoA dehydrogenase C-terminal domain-like"/>
    <property type="match status" value="1"/>
</dbReference>
<comment type="similarity">
    <text evidence="3 10">Belongs to the acyl-CoA dehydrogenase family.</text>
</comment>
<evidence type="ECO:0000256" key="8">
    <source>
        <dbReference type="ARBA" id="ARBA00040394"/>
    </source>
</evidence>
<name>A0ABW4FII2_9PSEU</name>
<proteinExistence type="inferred from homology"/>
<comment type="caution">
    <text evidence="14">The sequence shown here is derived from an EMBL/GenBank/DDBJ whole genome shotgun (WGS) entry which is preliminary data.</text>
</comment>
<dbReference type="Pfam" id="PF02770">
    <property type="entry name" value="Acyl-CoA_dh_M"/>
    <property type="match status" value="1"/>
</dbReference>
<dbReference type="PANTHER" id="PTHR48083">
    <property type="entry name" value="MEDIUM-CHAIN SPECIFIC ACYL-COA DEHYDROGENASE, MITOCHONDRIAL-RELATED"/>
    <property type="match status" value="1"/>
</dbReference>
<evidence type="ECO:0000256" key="5">
    <source>
        <dbReference type="ARBA" id="ARBA00022827"/>
    </source>
</evidence>
<dbReference type="InterPro" id="IPR050741">
    <property type="entry name" value="Acyl-CoA_dehydrogenase"/>
</dbReference>
<dbReference type="Proteomes" id="UP001597145">
    <property type="component" value="Unassembled WGS sequence"/>
</dbReference>
<organism evidence="14 15">
    <name type="scientific">Pseudonocardia aurantiaca</name>
    <dbReference type="NCBI Taxonomy" id="75290"/>
    <lineage>
        <taxon>Bacteria</taxon>
        <taxon>Bacillati</taxon>
        <taxon>Actinomycetota</taxon>
        <taxon>Actinomycetes</taxon>
        <taxon>Pseudonocardiales</taxon>
        <taxon>Pseudonocardiaceae</taxon>
        <taxon>Pseudonocardia</taxon>
    </lineage>
</organism>